<comment type="caution">
    <text evidence="1">The sequence shown here is derived from an EMBL/GenBank/DDBJ whole genome shotgun (WGS) entry which is preliminary data.</text>
</comment>
<dbReference type="EMBL" id="JAOYFB010000001">
    <property type="protein sequence ID" value="KAK4003747.1"/>
    <property type="molecule type" value="Genomic_DNA"/>
</dbReference>
<gene>
    <name evidence="1" type="ORF">OUZ56_005502</name>
</gene>
<dbReference type="Proteomes" id="UP001234178">
    <property type="component" value="Unassembled WGS sequence"/>
</dbReference>
<name>A0ABQ9YSY8_9CRUS</name>
<proteinExistence type="predicted"/>
<evidence type="ECO:0000313" key="2">
    <source>
        <dbReference type="Proteomes" id="UP001234178"/>
    </source>
</evidence>
<evidence type="ECO:0000313" key="1">
    <source>
        <dbReference type="EMBL" id="KAK4003747.1"/>
    </source>
</evidence>
<reference evidence="1 2" key="1">
    <citation type="journal article" date="2023" name="Nucleic Acids Res.">
        <title>The hologenome of Daphnia magna reveals possible DNA methylation and microbiome-mediated evolution of the host genome.</title>
        <authorList>
            <person name="Chaturvedi A."/>
            <person name="Li X."/>
            <person name="Dhandapani V."/>
            <person name="Marshall H."/>
            <person name="Kissane S."/>
            <person name="Cuenca-Cambronero M."/>
            <person name="Asole G."/>
            <person name="Calvet F."/>
            <person name="Ruiz-Romero M."/>
            <person name="Marangio P."/>
            <person name="Guigo R."/>
            <person name="Rago D."/>
            <person name="Mirbahai L."/>
            <person name="Eastwood N."/>
            <person name="Colbourne J.K."/>
            <person name="Zhou J."/>
            <person name="Mallon E."/>
            <person name="Orsini L."/>
        </authorList>
    </citation>
    <scope>NUCLEOTIDE SEQUENCE [LARGE SCALE GENOMIC DNA]</scope>
    <source>
        <strain evidence="1">LRV0_1</strain>
    </source>
</reference>
<keyword evidence="2" id="KW-1185">Reference proteome</keyword>
<sequence>MNFIKAFKNTLCTSKCLADYERTLSRNKNQGQHFLTGIYFCCELLTYIRYDLQVYHQLETGYQYLNYAL</sequence>
<accession>A0ABQ9YSY8</accession>
<organism evidence="1 2">
    <name type="scientific">Daphnia magna</name>
    <dbReference type="NCBI Taxonomy" id="35525"/>
    <lineage>
        <taxon>Eukaryota</taxon>
        <taxon>Metazoa</taxon>
        <taxon>Ecdysozoa</taxon>
        <taxon>Arthropoda</taxon>
        <taxon>Crustacea</taxon>
        <taxon>Branchiopoda</taxon>
        <taxon>Diplostraca</taxon>
        <taxon>Cladocera</taxon>
        <taxon>Anomopoda</taxon>
        <taxon>Daphniidae</taxon>
        <taxon>Daphnia</taxon>
    </lineage>
</organism>
<protein>
    <submittedName>
        <fullName evidence="1">Uncharacterized protein</fullName>
    </submittedName>
</protein>